<dbReference type="EMBL" id="WTPX01000153">
    <property type="protein sequence ID" value="NNJ27440.1"/>
    <property type="molecule type" value="Genomic_DNA"/>
</dbReference>
<comment type="caution">
    <text evidence="1">The sequence shown here is derived from an EMBL/GenBank/DDBJ whole genome shotgun (WGS) entry which is preliminary data.</text>
</comment>
<evidence type="ECO:0000313" key="2">
    <source>
        <dbReference type="Proteomes" id="UP000609651"/>
    </source>
</evidence>
<accession>A0ABX1VIS8</accession>
<sequence length="136" mass="14898">MRRSGGAASTWRFALLAHDCPTPGFPNPHFDLLIEDPALLPTQGPGERRCRTWRLHADPRAGSPVRCEPIAPHRAFYLDYEGPVSGARGTVTRLDGGTVVWESGVFPGEGPAVIVLNGERLVGRWRADERCFSPLP</sequence>
<name>A0ABX1VIS8_9PLAN</name>
<reference evidence="1 2" key="1">
    <citation type="journal article" date="2020" name="Syst. Appl. Microbiol.">
        <title>Alienimonas chondri sp. nov., a novel planctomycete isolated from the biofilm of the red alga Chondrus crispus.</title>
        <authorList>
            <person name="Vitorino I."/>
            <person name="Albuquerque L."/>
            <person name="Wiegand S."/>
            <person name="Kallscheuer N."/>
            <person name="da Costa M.S."/>
            <person name="Lobo-da-Cunha A."/>
            <person name="Jogler C."/>
            <person name="Lage O.M."/>
        </authorList>
    </citation>
    <scope>NUCLEOTIDE SEQUENCE [LARGE SCALE GENOMIC DNA]</scope>
    <source>
        <strain evidence="1 2">LzC2</strain>
    </source>
</reference>
<organism evidence="1 2">
    <name type="scientific">Alienimonas chondri</name>
    <dbReference type="NCBI Taxonomy" id="2681879"/>
    <lineage>
        <taxon>Bacteria</taxon>
        <taxon>Pseudomonadati</taxon>
        <taxon>Planctomycetota</taxon>
        <taxon>Planctomycetia</taxon>
        <taxon>Planctomycetales</taxon>
        <taxon>Planctomycetaceae</taxon>
        <taxon>Alienimonas</taxon>
    </lineage>
</organism>
<protein>
    <submittedName>
        <fullName evidence="1">Uncharacterized protein</fullName>
    </submittedName>
</protein>
<evidence type="ECO:0000313" key="1">
    <source>
        <dbReference type="EMBL" id="NNJ27440.1"/>
    </source>
</evidence>
<proteinExistence type="predicted"/>
<dbReference type="Proteomes" id="UP000609651">
    <property type="component" value="Unassembled WGS sequence"/>
</dbReference>
<gene>
    <name evidence="1" type="ORF">LzC2_35440</name>
</gene>
<keyword evidence="2" id="KW-1185">Reference proteome</keyword>